<gene>
    <name evidence="2" type="ORF">I6G43_08500</name>
</gene>
<dbReference type="Pfam" id="PF11683">
    <property type="entry name" value="DUF3278"/>
    <property type="match status" value="1"/>
</dbReference>
<proteinExistence type="predicted"/>
<feature type="transmembrane region" description="Helical" evidence="1">
    <location>
        <begin position="110"/>
        <end position="128"/>
    </location>
</feature>
<keyword evidence="1" id="KW-0472">Membrane</keyword>
<evidence type="ECO:0000313" key="2">
    <source>
        <dbReference type="EMBL" id="QPS97246.1"/>
    </source>
</evidence>
<dbReference type="InterPro" id="IPR021697">
    <property type="entry name" value="DUF3278"/>
</dbReference>
<feature type="transmembrane region" description="Helical" evidence="1">
    <location>
        <begin position="148"/>
        <end position="166"/>
    </location>
</feature>
<name>A0A7T2ZMZ6_STROR</name>
<keyword evidence="1" id="KW-1133">Transmembrane helix</keyword>
<feature type="transmembrane region" description="Helical" evidence="1">
    <location>
        <begin position="61"/>
        <end position="82"/>
    </location>
</feature>
<accession>A0A7T2ZMZ6</accession>
<dbReference type="RefSeq" id="WP_000712329.1">
    <property type="nucleotide sequence ID" value="NZ_CP065706.1"/>
</dbReference>
<dbReference type="AlphaFoldDB" id="A0A7T2ZMZ6"/>
<dbReference type="EMBL" id="CP065706">
    <property type="protein sequence ID" value="QPS97246.1"/>
    <property type="molecule type" value="Genomic_DNA"/>
</dbReference>
<evidence type="ECO:0000256" key="1">
    <source>
        <dbReference type="SAM" id="Phobius"/>
    </source>
</evidence>
<dbReference type="Proteomes" id="UP000594986">
    <property type="component" value="Chromosome"/>
</dbReference>
<reference evidence="2 3" key="1">
    <citation type="submission" date="2020-12" db="EMBL/GenBank/DDBJ databases">
        <title>FDA dAtabase for Regulatory Grade micrObial Sequences (FDA-ARGOS): Supporting development and validation of Infectious Disease Dx tests.</title>
        <authorList>
            <person name="Sproer C."/>
            <person name="Gronow S."/>
            <person name="Severitt S."/>
            <person name="Schroder I."/>
            <person name="Tallon L."/>
            <person name="Sadzewicz L."/>
            <person name="Zhao X."/>
            <person name="Boylan J."/>
            <person name="Ott S."/>
            <person name="Bowen H."/>
            <person name="Vavikolanu K."/>
            <person name="Mehta A."/>
            <person name="Aluvathingal J."/>
            <person name="Nadendla S."/>
            <person name="Lowell S."/>
            <person name="Myers T."/>
            <person name="Yan Y."/>
            <person name="Sichtig H."/>
        </authorList>
    </citation>
    <scope>NUCLEOTIDE SEQUENCE [LARGE SCALE GENOMIC DNA]</scope>
    <source>
        <strain evidence="2 3">FDAARGOS_886</strain>
    </source>
</reference>
<protein>
    <submittedName>
        <fullName evidence="2">DUF3278 domain-containing protein</fullName>
    </submittedName>
</protein>
<sequence length="180" mass="20426">MKKETFTEKLIKRIYGISGPLDEHKRREADRIGNKIFVILFYLMTLGNLIPFVLAYKYPQIVAIGYPLVVFGISMISALYVVSQTRKTGITAIDLDMLSQKESKQLHLPGLKAGLFFGIAIFFIMPLIDTLTSENPNFISSLLNSKHILKTILGAFFFGLIIQIIISRRIEKAKKEQEDD</sequence>
<organism evidence="2 3">
    <name type="scientific">Streptococcus oralis</name>
    <dbReference type="NCBI Taxonomy" id="1303"/>
    <lineage>
        <taxon>Bacteria</taxon>
        <taxon>Bacillati</taxon>
        <taxon>Bacillota</taxon>
        <taxon>Bacilli</taxon>
        <taxon>Lactobacillales</taxon>
        <taxon>Streptococcaceae</taxon>
        <taxon>Streptococcus</taxon>
    </lineage>
</organism>
<keyword evidence="1" id="KW-0812">Transmembrane</keyword>
<evidence type="ECO:0000313" key="3">
    <source>
        <dbReference type="Proteomes" id="UP000594986"/>
    </source>
</evidence>
<feature type="transmembrane region" description="Helical" evidence="1">
    <location>
        <begin position="36"/>
        <end position="55"/>
    </location>
</feature>